<evidence type="ECO:0000256" key="2">
    <source>
        <dbReference type="ARBA" id="ARBA00023067"/>
    </source>
</evidence>
<keyword evidence="2" id="KW-0226">DNA condensation</keyword>
<dbReference type="Proteomes" id="UP000233350">
    <property type="component" value="Unassembled WGS sequence"/>
</dbReference>
<protein>
    <submittedName>
        <fullName evidence="5">DNA-binding protein</fullName>
    </submittedName>
</protein>
<dbReference type="InterPro" id="IPR010992">
    <property type="entry name" value="IHF-like_DNA-bd_dom_sf"/>
</dbReference>
<dbReference type="OrthoDB" id="9799835at2"/>
<dbReference type="PANTHER" id="PTHR33175">
    <property type="entry name" value="DNA-BINDING PROTEIN HU"/>
    <property type="match status" value="1"/>
</dbReference>
<evidence type="ECO:0000313" key="6">
    <source>
        <dbReference type="Proteomes" id="UP000233350"/>
    </source>
</evidence>
<accession>A0A2N3PJV9</accession>
<dbReference type="Gene3D" id="4.10.520.10">
    <property type="entry name" value="IHF-like DNA-binding proteins"/>
    <property type="match status" value="1"/>
</dbReference>
<evidence type="ECO:0000256" key="1">
    <source>
        <dbReference type="ARBA" id="ARBA00010529"/>
    </source>
</evidence>
<reference evidence="5 6" key="1">
    <citation type="submission" date="2016-07" db="EMBL/GenBank/DDBJ databases">
        <title>Detection of Helicobacter winghamensis from caecal content of red fox (Vulpes vulpes).</title>
        <authorList>
            <person name="Zanoni R.G."/>
            <person name="Florio D."/>
            <person name="Caffara M."/>
            <person name="Renzi M."/>
            <person name="Parisi A."/>
            <person name="Pasquali F."/>
            <person name="Manfreda G."/>
        </authorList>
    </citation>
    <scope>NUCLEOTIDE SEQUENCE [LARGE SCALE GENOMIC DNA]</scope>
    <source>
        <strain evidence="5 6">295_13</strain>
    </source>
</reference>
<keyword evidence="6" id="KW-1185">Reference proteome</keyword>
<dbReference type="GO" id="GO:0030527">
    <property type="term" value="F:structural constituent of chromatin"/>
    <property type="evidence" value="ECO:0007669"/>
    <property type="project" value="InterPro"/>
</dbReference>
<dbReference type="Pfam" id="PF00216">
    <property type="entry name" value="Bac_DNA_binding"/>
    <property type="match status" value="1"/>
</dbReference>
<dbReference type="PANTHER" id="PTHR33175:SF3">
    <property type="entry name" value="DNA-BINDING PROTEIN HU-BETA"/>
    <property type="match status" value="1"/>
</dbReference>
<organism evidence="5 6">
    <name type="scientific">Helicobacter winghamensis</name>
    <dbReference type="NCBI Taxonomy" id="157268"/>
    <lineage>
        <taxon>Bacteria</taxon>
        <taxon>Pseudomonadati</taxon>
        <taxon>Campylobacterota</taxon>
        <taxon>Epsilonproteobacteria</taxon>
        <taxon>Campylobacterales</taxon>
        <taxon>Helicobacteraceae</taxon>
        <taxon>Helicobacter</taxon>
    </lineage>
</organism>
<dbReference type="GO" id="GO:0005829">
    <property type="term" value="C:cytosol"/>
    <property type="evidence" value="ECO:0007669"/>
    <property type="project" value="TreeGrafter"/>
</dbReference>
<evidence type="ECO:0000256" key="3">
    <source>
        <dbReference type="ARBA" id="ARBA00023125"/>
    </source>
</evidence>
<evidence type="ECO:0000256" key="4">
    <source>
        <dbReference type="RuleBase" id="RU003939"/>
    </source>
</evidence>
<dbReference type="InterPro" id="IPR000119">
    <property type="entry name" value="Hist_DNA-bd"/>
</dbReference>
<dbReference type="PRINTS" id="PR01727">
    <property type="entry name" value="DNABINDINGHU"/>
</dbReference>
<gene>
    <name evidence="5" type="ORF">BCM31_07350</name>
</gene>
<proteinExistence type="inferred from homology"/>
<dbReference type="AlphaFoldDB" id="A0A2N3PJV9"/>
<dbReference type="GO" id="GO:0003677">
    <property type="term" value="F:DNA binding"/>
    <property type="evidence" value="ECO:0007669"/>
    <property type="project" value="UniProtKB-KW"/>
</dbReference>
<name>A0A2N3PJV9_9HELI</name>
<dbReference type="STRING" id="556267.HWAG_01106"/>
<sequence>MNKSEFVDLVKEVGEFETKKDAEKAIGAFTAAVEKALAKKESIELVGFGKFETVLQKGKEGTVPGTTKKYKTQDKFVPKFKAGKGLKDAVAAAKKGKK</sequence>
<comment type="similarity">
    <text evidence="1 4">Belongs to the bacterial histone-like protein family.</text>
</comment>
<keyword evidence="3 5" id="KW-0238">DNA-binding</keyword>
<dbReference type="RefSeq" id="WP_006802802.1">
    <property type="nucleotide sequence ID" value="NZ_CABKOI010000020.1"/>
</dbReference>
<dbReference type="GO" id="GO:0030261">
    <property type="term" value="P:chromosome condensation"/>
    <property type="evidence" value="ECO:0007669"/>
    <property type="project" value="UniProtKB-KW"/>
</dbReference>
<dbReference type="GeneID" id="97290364"/>
<dbReference type="EMBL" id="MBPK01000022">
    <property type="protein sequence ID" value="PKT81467.1"/>
    <property type="molecule type" value="Genomic_DNA"/>
</dbReference>
<evidence type="ECO:0000313" key="5">
    <source>
        <dbReference type="EMBL" id="PKT81467.1"/>
    </source>
</evidence>
<dbReference type="SUPFAM" id="SSF47729">
    <property type="entry name" value="IHF-like DNA-binding proteins"/>
    <property type="match status" value="1"/>
</dbReference>
<comment type="caution">
    <text evidence="5">The sequence shown here is derived from an EMBL/GenBank/DDBJ whole genome shotgun (WGS) entry which is preliminary data.</text>
</comment>
<dbReference type="SMART" id="SM00411">
    <property type="entry name" value="BHL"/>
    <property type="match status" value="1"/>
</dbReference>